<feature type="transmembrane region" description="Helical" evidence="2">
    <location>
        <begin position="420"/>
        <end position="440"/>
    </location>
</feature>
<feature type="region of interest" description="Disordered" evidence="1">
    <location>
        <begin position="538"/>
        <end position="567"/>
    </location>
</feature>
<dbReference type="InterPro" id="IPR018702">
    <property type="entry name" value="DUF2207"/>
</dbReference>
<dbReference type="Proteomes" id="UP000184184">
    <property type="component" value="Unassembled WGS sequence"/>
</dbReference>
<name>A0A1M7QGJ3_9BACI</name>
<evidence type="ECO:0000256" key="2">
    <source>
        <dbReference type="SAM" id="Phobius"/>
    </source>
</evidence>
<organism evidence="5 6">
    <name type="scientific">Gracilibacillus kekensis</name>
    <dbReference type="NCBI Taxonomy" id="1027249"/>
    <lineage>
        <taxon>Bacteria</taxon>
        <taxon>Bacillati</taxon>
        <taxon>Bacillota</taxon>
        <taxon>Bacilli</taxon>
        <taxon>Bacillales</taxon>
        <taxon>Bacillaceae</taxon>
        <taxon>Gracilibacillus</taxon>
    </lineage>
</organism>
<dbReference type="RefSeq" id="WP_073202779.1">
    <property type="nucleotide sequence ID" value="NZ_FRCZ01000007.1"/>
</dbReference>
<feature type="compositionally biased region" description="Low complexity" evidence="1">
    <location>
        <begin position="538"/>
        <end position="549"/>
    </location>
</feature>
<protein>
    <submittedName>
        <fullName evidence="5">Uncharacterized membrane protein</fullName>
    </submittedName>
</protein>
<keyword evidence="2" id="KW-0812">Transmembrane</keyword>
<feature type="transmembrane region" description="Helical" evidence="2">
    <location>
        <begin position="236"/>
        <end position="254"/>
    </location>
</feature>
<keyword evidence="2" id="KW-0472">Membrane</keyword>
<dbReference type="Pfam" id="PF09972">
    <property type="entry name" value="DUF2207"/>
    <property type="match status" value="1"/>
</dbReference>
<dbReference type="Pfam" id="PF20990">
    <property type="entry name" value="DUF2207_C"/>
    <property type="match status" value="1"/>
</dbReference>
<dbReference type="AlphaFoldDB" id="A0A1M7QGJ3"/>
<keyword evidence="6" id="KW-1185">Reference proteome</keyword>
<sequence length="567" mass="63909">MKRMALLFIFVFTIILLPLPVFAVDFSIENSEINAYLQENGDVEVSEQHTYQFDDDFNGITRTLIPKEETQIINFEASENNEILDVEQEENLYKVYRSGSDEKITVDLSYTISNGVEVFSDLAQFYWPFFDTSNESTYQNMDIYVHPPQSTEEVLALGYDEAYGTSTTNSDGVVHFAMGEVASGSNGDIRVAYNPTLFPSASLIENNTIREEIAADKLRLEEEAAAFKSRQEVLNLISPYIVGLFTISLIVLFFRTRSIKNRRLWEVERSSSPSYLLPNQEMSLPATMLYMRNMYANSDFLSAALLDLVRKGYVKREDDSNFTVVDSNTDHPHESILINWLFYKIGEKEVFSLTALESYTKNEDNHSTYNNDFHKWIESVKDETKGYDLVDKQKGLRWTSAVAGILLIPFIIILGVHSLFMWMFFSICLSLTLLVFAAIYQPRTVQGLRIRQQWKDFSSNYDNIGEKEWKEWMSDTQMQAFIYALGTGNKSMQKKSEQLSKRLSPTVTTDTNTQTIDIVMFILIAGTINNQFDQANSTVSASTSSSSGSVPGGGAGVGGGGGGSGAF</sequence>
<evidence type="ECO:0000313" key="5">
    <source>
        <dbReference type="EMBL" id="SHN30069.1"/>
    </source>
</evidence>
<accession>A0A1M7QGJ3</accession>
<feature type="domain" description="DUF2207" evidence="3">
    <location>
        <begin position="27"/>
        <end position="192"/>
    </location>
</feature>
<feature type="domain" description="Predicted membrane protein YciQ-like C-terminal" evidence="4">
    <location>
        <begin position="285"/>
        <end position="458"/>
    </location>
</feature>
<evidence type="ECO:0000259" key="4">
    <source>
        <dbReference type="Pfam" id="PF20990"/>
    </source>
</evidence>
<proteinExistence type="predicted"/>
<evidence type="ECO:0000313" key="6">
    <source>
        <dbReference type="Proteomes" id="UP000184184"/>
    </source>
</evidence>
<feature type="compositionally biased region" description="Gly residues" evidence="1">
    <location>
        <begin position="550"/>
        <end position="567"/>
    </location>
</feature>
<gene>
    <name evidence="5" type="ORF">SAMN05216179_3135</name>
</gene>
<reference evidence="5 6" key="1">
    <citation type="submission" date="2016-11" db="EMBL/GenBank/DDBJ databases">
        <authorList>
            <person name="Jaros S."/>
            <person name="Januszkiewicz K."/>
            <person name="Wedrychowicz H."/>
        </authorList>
    </citation>
    <scope>NUCLEOTIDE SEQUENCE [LARGE SCALE GENOMIC DNA]</scope>
    <source>
        <strain evidence="5 6">CGMCC 1.10681</strain>
    </source>
</reference>
<dbReference type="InterPro" id="IPR048389">
    <property type="entry name" value="YciQ-like_C"/>
</dbReference>
<dbReference type="EMBL" id="FRCZ01000007">
    <property type="protein sequence ID" value="SHN30069.1"/>
    <property type="molecule type" value="Genomic_DNA"/>
</dbReference>
<keyword evidence="2" id="KW-1133">Transmembrane helix</keyword>
<dbReference type="OrthoDB" id="5507254at2"/>
<dbReference type="STRING" id="1027249.SAMN05216179_3135"/>
<evidence type="ECO:0000259" key="3">
    <source>
        <dbReference type="Pfam" id="PF09972"/>
    </source>
</evidence>
<feature type="transmembrane region" description="Helical" evidence="2">
    <location>
        <begin position="395"/>
        <end position="414"/>
    </location>
</feature>
<evidence type="ECO:0000256" key="1">
    <source>
        <dbReference type="SAM" id="MobiDB-lite"/>
    </source>
</evidence>